<evidence type="ECO:0000256" key="1">
    <source>
        <dbReference type="SAM" id="SignalP"/>
    </source>
</evidence>
<keyword evidence="1" id="KW-0732">Signal</keyword>
<accession>A0AAD9G302</accession>
<dbReference type="Proteomes" id="UP001259832">
    <property type="component" value="Unassembled WGS sequence"/>
</dbReference>
<evidence type="ECO:0000313" key="3">
    <source>
        <dbReference type="Proteomes" id="UP001259832"/>
    </source>
</evidence>
<comment type="caution">
    <text evidence="2">The sequence shown here is derived from an EMBL/GenBank/DDBJ whole genome shotgun (WGS) entry which is preliminary data.</text>
</comment>
<protein>
    <submittedName>
        <fullName evidence="2">Uncharacterized protein</fullName>
    </submittedName>
</protein>
<proteinExistence type="predicted"/>
<keyword evidence="3" id="KW-1185">Reference proteome</keyword>
<feature type="chain" id="PRO_5042191145" evidence="1">
    <location>
        <begin position="21"/>
        <end position="174"/>
    </location>
</feature>
<reference evidence="2" key="1">
    <citation type="submission" date="2023-08" db="EMBL/GenBank/DDBJ databases">
        <title>Reference Genome Resource for the Citrus Pathogen Phytophthora citrophthora.</title>
        <authorList>
            <person name="Moller H."/>
            <person name="Coetzee B."/>
            <person name="Rose L.J."/>
            <person name="Van Niekerk J.M."/>
        </authorList>
    </citation>
    <scope>NUCLEOTIDE SEQUENCE</scope>
    <source>
        <strain evidence="2">STE-U-9442</strain>
    </source>
</reference>
<feature type="signal peptide" evidence="1">
    <location>
        <begin position="1"/>
        <end position="20"/>
    </location>
</feature>
<dbReference type="EMBL" id="JASMQC010000039">
    <property type="protein sequence ID" value="KAK1930477.1"/>
    <property type="molecule type" value="Genomic_DNA"/>
</dbReference>
<name>A0AAD9G302_9STRA</name>
<sequence length="174" mass="19239">MNCISVVIFICGLFIGVVRGEATSVTTRPGLPFTGIREGPIYGLPFNGELILYDGAYYDKRFATINFKRSSRCYQLNCSNLDNRVASARWSGLPTRGGFQYYVNISFYANANCEGYQETFILPHNGGVREFISKKVKGSISSFLVKEDSPKASSYESVCNEDHDVNASVSVTAH</sequence>
<evidence type="ECO:0000313" key="2">
    <source>
        <dbReference type="EMBL" id="KAK1930477.1"/>
    </source>
</evidence>
<organism evidence="2 3">
    <name type="scientific">Phytophthora citrophthora</name>
    <dbReference type="NCBI Taxonomy" id="4793"/>
    <lineage>
        <taxon>Eukaryota</taxon>
        <taxon>Sar</taxon>
        <taxon>Stramenopiles</taxon>
        <taxon>Oomycota</taxon>
        <taxon>Peronosporomycetes</taxon>
        <taxon>Peronosporales</taxon>
        <taxon>Peronosporaceae</taxon>
        <taxon>Phytophthora</taxon>
    </lineage>
</organism>
<dbReference type="AlphaFoldDB" id="A0AAD9G302"/>
<gene>
    <name evidence="2" type="ORF">P3T76_014148</name>
</gene>